<dbReference type="InterPro" id="IPR050906">
    <property type="entry name" value="Notch_signaling"/>
</dbReference>
<feature type="domain" description="EGF-like" evidence="2">
    <location>
        <begin position="128"/>
        <end position="164"/>
    </location>
</feature>
<comment type="caution">
    <text evidence="1">Lacks conserved residue(s) required for the propagation of feature annotation.</text>
</comment>
<dbReference type="PROSITE" id="PS50026">
    <property type="entry name" value="EGF_3"/>
    <property type="match status" value="2"/>
</dbReference>
<reference evidence="4" key="1">
    <citation type="submission" date="2022-11" db="UniProtKB">
        <authorList>
            <consortium name="WormBaseParasite"/>
        </authorList>
    </citation>
    <scope>IDENTIFICATION</scope>
</reference>
<feature type="domain" description="EGF-like" evidence="2">
    <location>
        <begin position="198"/>
        <end position="240"/>
    </location>
</feature>
<dbReference type="InterPro" id="IPR000742">
    <property type="entry name" value="EGF"/>
</dbReference>
<dbReference type="GO" id="GO:0005112">
    <property type="term" value="F:Notch binding"/>
    <property type="evidence" value="ECO:0007669"/>
    <property type="project" value="TreeGrafter"/>
</dbReference>
<dbReference type="PROSITE" id="PS01186">
    <property type="entry name" value="EGF_2"/>
    <property type="match status" value="1"/>
</dbReference>
<dbReference type="SMART" id="SM00181">
    <property type="entry name" value="EGF"/>
    <property type="match status" value="3"/>
</dbReference>
<dbReference type="InterPro" id="IPR002049">
    <property type="entry name" value="LE_dom"/>
</dbReference>
<evidence type="ECO:0000259" key="2">
    <source>
        <dbReference type="PROSITE" id="PS50026"/>
    </source>
</evidence>
<keyword evidence="1" id="KW-0245">EGF-like domain</keyword>
<organism evidence="3 4">
    <name type="scientific">Acrobeloides nanus</name>
    <dbReference type="NCBI Taxonomy" id="290746"/>
    <lineage>
        <taxon>Eukaryota</taxon>
        <taxon>Metazoa</taxon>
        <taxon>Ecdysozoa</taxon>
        <taxon>Nematoda</taxon>
        <taxon>Chromadorea</taxon>
        <taxon>Rhabditida</taxon>
        <taxon>Tylenchina</taxon>
        <taxon>Cephalobomorpha</taxon>
        <taxon>Cephaloboidea</taxon>
        <taxon>Cephalobidae</taxon>
        <taxon>Acrobeloides</taxon>
    </lineage>
</organism>
<proteinExistence type="predicted"/>
<sequence length="400" mass="42471">MVPFNQKHRYIVAAVCYGVWVLLTLQIGAADIQLLGLGLPTCGVYVYQAWYTSNGTYRVPTSNSSGLVRASDSRLSSVLDEYGPNGTYTLPIPIGQTTSYDYIIASGVSCSGCPMNTTGCTFPTVPPTTPPCSITCLNGGMCVVAADGTSYCECLDIWTGSDCSSCGYGYCLKNDSNSNCIQCACPENFTGSHCEIEPADGCTPNPCPTSNPDEHYKCVSYTGGQYQCVCAAGYYGVNCSRIGRGGPGDGASYDLLTKCPKPCIKDITGGYWAPNDYNYTSFYFRPYCGSAAPCGIYVFQSWVNSSGSTVAPTSNSSGLYRASDGSFRSVLTERPTVTSAPYLIGQTTSYDYIIASGVSCSGCTFNTSGCELVNWVPPTSPCTKACLNVLGYMDGIKLLK</sequence>
<dbReference type="Gene3D" id="2.10.25.10">
    <property type="entry name" value="Laminin"/>
    <property type="match status" value="1"/>
</dbReference>
<dbReference type="PANTHER" id="PTHR24044">
    <property type="entry name" value="NOTCH LIGAND FAMILY MEMBER"/>
    <property type="match status" value="1"/>
</dbReference>
<keyword evidence="3" id="KW-1185">Reference proteome</keyword>
<dbReference type="Proteomes" id="UP000887540">
    <property type="component" value="Unplaced"/>
</dbReference>
<dbReference type="AlphaFoldDB" id="A0A914CDI1"/>
<feature type="disulfide bond" evidence="1">
    <location>
        <begin position="132"/>
        <end position="142"/>
    </location>
</feature>
<evidence type="ECO:0000256" key="1">
    <source>
        <dbReference type="PROSITE-ProRule" id="PRU00076"/>
    </source>
</evidence>
<accession>A0A914CDI1</accession>
<protein>
    <submittedName>
        <fullName evidence="4">EGF-like domain-containing protein</fullName>
    </submittedName>
</protein>
<name>A0A914CDI1_9BILA</name>
<dbReference type="PROSITE" id="PS01248">
    <property type="entry name" value="EGF_LAM_1"/>
    <property type="match status" value="1"/>
</dbReference>
<keyword evidence="1" id="KW-1015">Disulfide bond</keyword>
<dbReference type="PANTHER" id="PTHR24044:SF420">
    <property type="entry name" value="DELTA AND NOTCH-LIKE EPIDERMAL GROWTH FACTOR-RELATED RECEPTOR ISOFORM X1"/>
    <property type="match status" value="1"/>
</dbReference>
<dbReference type="PROSITE" id="PS00022">
    <property type="entry name" value="EGF_1"/>
    <property type="match status" value="2"/>
</dbReference>
<evidence type="ECO:0000313" key="4">
    <source>
        <dbReference type="WBParaSite" id="ACRNAN_Path_890.g3428.t1"/>
    </source>
</evidence>
<evidence type="ECO:0000313" key="3">
    <source>
        <dbReference type="Proteomes" id="UP000887540"/>
    </source>
</evidence>
<dbReference type="WBParaSite" id="ACRNAN_Path_890.g3428.t1">
    <property type="protein sequence ID" value="ACRNAN_Path_890.g3428.t1"/>
    <property type="gene ID" value="ACRNAN_Path_890.g3428"/>
</dbReference>
<feature type="disulfide bond" evidence="1">
    <location>
        <begin position="230"/>
        <end position="239"/>
    </location>
</feature>
<feature type="disulfide bond" evidence="1">
    <location>
        <begin position="154"/>
        <end position="163"/>
    </location>
</feature>